<accession>A0A0F9E1D3</accession>
<comment type="caution">
    <text evidence="1">The sequence shown here is derived from an EMBL/GenBank/DDBJ whole genome shotgun (WGS) entry which is preliminary data.</text>
</comment>
<feature type="non-terminal residue" evidence="1">
    <location>
        <position position="620"/>
    </location>
</feature>
<gene>
    <name evidence="1" type="ORF">LCGC14_2210640</name>
</gene>
<dbReference type="AlphaFoldDB" id="A0A0F9E1D3"/>
<reference evidence="1" key="1">
    <citation type="journal article" date="2015" name="Nature">
        <title>Complex archaea that bridge the gap between prokaryotes and eukaryotes.</title>
        <authorList>
            <person name="Spang A."/>
            <person name="Saw J.H."/>
            <person name="Jorgensen S.L."/>
            <person name="Zaremba-Niedzwiedzka K."/>
            <person name="Martijn J."/>
            <person name="Lind A.E."/>
            <person name="van Eijk R."/>
            <person name="Schleper C."/>
            <person name="Guy L."/>
            <person name="Ettema T.J."/>
        </authorList>
    </citation>
    <scope>NUCLEOTIDE SEQUENCE</scope>
</reference>
<organism evidence="1">
    <name type="scientific">marine sediment metagenome</name>
    <dbReference type="NCBI Taxonomy" id="412755"/>
    <lineage>
        <taxon>unclassified sequences</taxon>
        <taxon>metagenomes</taxon>
        <taxon>ecological metagenomes</taxon>
    </lineage>
</organism>
<proteinExistence type="predicted"/>
<evidence type="ECO:0000313" key="1">
    <source>
        <dbReference type="EMBL" id="KKL59906.1"/>
    </source>
</evidence>
<sequence length="620" mass="64767">LAHRGEAANVVDEREEAEGLSGVLAPEEVREAVATHADEGAVFVLAEDEGVLAGPAGVAVVAGGLAIAEVVGDLNVQAVGGLGDDVASDGAMSLTTGGILTVKSDTTIGGDLTVSGTTFSASSATASFSQLNVTATTTLATAEGNVGIGLTNPSEKLHVIGDATILDFSNVDPSAGNPAGLTLQANYSSSYRWSIVPRDKGNAIDLEFWGSDTSDIYTKFVSMSPYSGRAQLYVNGNVGIGTTTPAYPLVVNSASANAFIVDSSGDITVSGGDIAGVGSVNLDLGESTADRITWTGSGNFYKSSGSAIYGTINGNVSIDAYYSSQDSNIYLINSHASYVADVDVEGDLTVGGGNINLDDTANVQNSKIDWYATDGDTGQVSYGTSDRWEWTGGSFYITSGVPITYLYSATTYLGAASGANILVRDNELYGDDWIINYNEAGNWGIGDLTPSYNLDVAGTIRATNDVRTTDDVIAGDDVVSLGDRFWGADRTTDNWGVYSETDWNTGTTFCRWTVVCVNPNVSYPSCDAGWTSAGTYYTDTGAPCNTLPLQGMCEATPKYNTYTGCYNFSVGVNDDTWTEHMDEKNISSASSAFLIANVIDCLFLCFGDVIEIIGLDSAIC</sequence>
<name>A0A0F9E1D3_9ZZZZ</name>
<protein>
    <submittedName>
        <fullName evidence="1">Uncharacterized protein</fullName>
    </submittedName>
</protein>
<dbReference type="EMBL" id="LAZR01029329">
    <property type="protein sequence ID" value="KKL59906.1"/>
    <property type="molecule type" value="Genomic_DNA"/>
</dbReference>
<feature type="non-terminal residue" evidence="1">
    <location>
        <position position="1"/>
    </location>
</feature>